<gene>
    <name evidence="2" type="ORF">PRCDC_1248400</name>
</gene>
<name>A0A060RWB8_PLARE</name>
<dbReference type="VEuPathDB" id="PlasmoDB:PRCDC_1248400"/>
<reference evidence="2" key="1">
    <citation type="submission" date="2014-01" db="EMBL/GenBank/DDBJ databases">
        <authorList>
            <person name="Aslett M."/>
        </authorList>
    </citation>
    <scope>NUCLEOTIDE SEQUENCE</scope>
    <source>
        <strain evidence="2">CDC</strain>
    </source>
</reference>
<dbReference type="Proteomes" id="UP000027581">
    <property type="component" value="Unassembled WGS sequence"/>
</dbReference>
<evidence type="ECO:0000313" key="3">
    <source>
        <dbReference type="Proteomes" id="UP000027581"/>
    </source>
</evidence>
<organism evidence="2 3">
    <name type="scientific">Plasmodium reichenowi</name>
    <dbReference type="NCBI Taxonomy" id="5854"/>
    <lineage>
        <taxon>Eukaryota</taxon>
        <taxon>Sar</taxon>
        <taxon>Alveolata</taxon>
        <taxon>Apicomplexa</taxon>
        <taxon>Aconoidasida</taxon>
        <taxon>Haemosporida</taxon>
        <taxon>Plasmodiidae</taxon>
        <taxon>Plasmodium</taxon>
        <taxon>Plasmodium (Laverania)</taxon>
    </lineage>
</organism>
<keyword evidence="3" id="KW-1185">Reference proteome</keyword>
<feature type="transmembrane region" description="Helical" evidence="1">
    <location>
        <begin position="519"/>
        <end position="540"/>
    </location>
</feature>
<feature type="transmembrane region" description="Helical" evidence="1">
    <location>
        <begin position="479"/>
        <end position="498"/>
    </location>
</feature>
<dbReference type="PhylomeDB" id="A0A060RWB8"/>
<dbReference type="AlphaFoldDB" id="A0A060RWB8"/>
<dbReference type="EMBL" id="HG810773">
    <property type="protein sequence ID" value="CDO65762.1"/>
    <property type="molecule type" value="Genomic_DNA"/>
</dbReference>
<keyword evidence="1" id="KW-1133">Transmembrane helix</keyword>
<evidence type="ECO:0000256" key="1">
    <source>
        <dbReference type="SAM" id="Phobius"/>
    </source>
</evidence>
<proteinExistence type="predicted"/>
<dbReference type="VEuPathDB" id="PlasmoDB:PRG01_1252300"/>
<accession>A0A060RWB8</accession>
<keyword evidence="1" id="KW-0472">Membrane</keyword>
<reference evidence="2" key="2">
    <citation type="submission" date="2014-05" db="EMBL/GenBank/DDBJ databases">
        <title>The genome sequences of chimpanzee malaria parasites reveal the path to human adaptation.</title>
        <authorList>
            <person name="Otto T.D."/>
            <person name="Rayner J.C."/>
            <person name="Boehme U."/>
            <person name="Pain A."/>
            <person name="Spottiswoode N."/>
            <person name="Sanders M."/>
            <person name="Quail M."/>
            <person name="Ollomo B."/>
            <person name="Renaud F."/>
            <person name="Thomas A.W."/>
            <person name="Prugnolle F."/>
            <person name="Conway D.J."/>
            <person name="Newbold C."/>
            <person name="Berriman M."/>
        </authorList>
    </citation>
    <scope>NUCLEOTIDE SEQUENCE [LARGE SCALE GENOMIC DNA]</scope>
    <source>
        <strain evidence="2">CDC</strain>
    </source>
</reference>
<keyword evidence="1" id="KW-0812">Transmembrane</keyword>
<evidence type="ECO:0000313" key="2">
    <source>
        <dbReference type="EMBL" id="CDO65762.1"/>
    </source>
</evidence>
<protein>
    <submittedName>
        <fullName evidence="2">Uncharacterized protein</fullName>
    </submittedName>
</protein>
<sequence length="677" mass="82281">MNKHIIDLIVNRRLLEKKRIIDKQLIRINLENIILHFDKYSKGYKKTHYDLLNNICIYTKIIKLDYNYLLYFYKNLVNPLLNDKNIKTDINFLSNIIFTFKKNEKCNHILKELSDYILTKLKKNEEILKYNRKENSILSNDLNTWINIIHVLSKYKDINIIEMLQKIIIQEDNNLLCTKEYIINTNTKDKIDISYPKNNSFFFFGTLNEHNVYNNIYHDKNIFFSLKRINYKLIETLTPRTFSILLNILTKIPIEPCTNFNIFLILKIKYMLNDFSNIDLCLIFEKIYHFKGKDKNFYLLYNIIYNEILKRIQSLDLLQICLIFNNLKKNYNLEHQMNTFISLFIKKIKKYYNLYKDVTIDKDKYILFTKDKKCLIEMMPMFFLSYIKNSPHIFPSYNLFSTFVRYQFFTIHKYILYLKNNISLQKQNGYKKKTYNYYYIPLNNINQTLCNFFYAYSGYMYNTLSANGCHKHKYIYIQHFYITLNNIYAFLYFFKFLYENNLYYFKNSKHNFLLSIHKSQLLIFFYTFWSYISDILLYIYKHQQNKTIKITKTKKNPNMFNSHKPNCSIFNDIQTYLMKNKKNNHHHHHHQTPSSLFSYIIKLSYLKKIYYILNLLDSINLEHLMKESLKYNNTYISSIYQNIMDTLNTTQDPNTKTCYLFRRKIIGPYTASVLVQE</sequence>